<evidence type="ECO:0000313" key="1">
    <source>
        <dbReference type="EMBL" id="MFD0947733.1"/>
    </source>
</evidence>
<keyword evidence="2" id="KW-1185">Reference proteome</keyword>
<dbReference type="Proteomes" id="UP001596977">
    <property type="component" value="Unassembled WGS sequence"/>
</dbReference>
<reference evidence="2" key="1">
    <citation type="journal article" date="2019" name="Int. J. Syst. Evol. Microbiol.">
        <title>The Global Catalogue of Microorganisms (GCM) 10K type strain sequencing project: providing services to taxonomists for standard genome sequencing and annotation.</title>
        <authorList>
            <consortium name="The Broad Institute Genomics Platform"/>
            <consortium name="The Broad Institute Genome Sequencing Center for Infectious Disease"/>
            <person name="Wu L."/>
            <person name="Ma J."/>
        </authorList>
    </citation>
    <scope>NUCLEOTIDE SEQUENCE [LARGE SCALE GENOMIC DNA]</scope>
    <source>
        <strain evidence="2">CCUG 62982</strain>
    </source>
</reference>
<dbReference type="PANTHER" id="PTHR30143:SF0">
    <property type="entry name" value="2-KETO-4-PENTENOATE HYDRATASE"/>
    <property type="match status" value="1"/>
</dbReference>
<dbReference type="RefSeq" id="WP_264945429.1">
    <property type="nucleotide sequence ID" value="NZ_JAPDRA010000008.1"/>
</dbReference>
<comment type="caution">
    <text evidence="1">The sequence shown here is derived from an EMBL/GenBank/DDBJ whole genome shotgun (WGS) entry which is preliminary data.</text>
</comment>
<evidence type="ECO:0000313" key="2">
    <source>
        <dbReference type="Proteomes" id="UP001596977"/>
    </source>
</evidence>
<sequence>MERDEAGMNEGERIAQAFVAARRDARAIAAYPGAIPATLGDAYAIQARAITLAGEPVAGWKVGRIHEPLATRLGSDRLAGPIFAGHVVTAEPAPAMPVFVGGFAAAEAEFLLRIGARPDPAKRSYTHAEAVALIDAVHVGIEIASSPYARINEDGPTVTVSDFGNNHGLVIGPPVPDWRGCEFLRWPVTLLIDGRDTGPAMAKDMLDGPFGAAAFLFALAAERGIALEPGQWISTGAVNGVHEMQVGEEAVARFGDALEVRCTIAAAQPALRAAQAG</sequence>
<dbReference type="Gene3D" id="3.90.850.10">
    <property type="entry name" value="Fumarylacetoacetase-like, C-terminal domain"/>
    <property type="match status" value="1"/>
</dbReference>
<dbReference type="InterPro" id="IPR050772">
    <property type="entry name" value="Hydratase-Decarb/MhpD_sf"/>
</dbReference>
<name>A0ABW3HC13_9SPHN</name>
<dbReference type="SUPFAM" id="SSF56529">
    <property type="entry name" value="FAH"/>
    <property type="match status" value="1"/>
</dbReference>
<protein>
    <submittedName>
        <fullName evidence="1">2-keto-4-pentenoate hydratase</fullName>
    </submittedName>
</protein>
<dbReference type="EMBL" id="JBHTJG010000008">
    <property type="protein sequence ID" value="MFD0947733.1"/>
    <property type="molecule type" value="Genomic_DNA"/>
</dbReference>
<gene>
    <name evidence="1" type="ORF">ACFQ1E_15400</name>
</gene>
<proteinExistence type="predicted"/>
<dbReference type="InterPro" id="IPR036663">
    <property type="entry name" value="Fumarylacetoacetase_C_sf"/>
</dbReference>
<organism evidence="1 2">
    <name type="scientific">Sphingomonas canadensis</name>
    <dbReference type="NCBI Taxonomy" id="1219257"/>
    <lineage>
        <taxon>Bacteria</taxon>
        <taxon>Pseudomonadati</taxon>
        <taxon>Pseudomonadota</taxon>
        <taxon>Alphaproteobacteria</taxon>
        <taxon>Sphingomonadales</taxon>
        <taxon>Sphingomonadaceae</taxon>
        <taxon>Sphingomonas</taxon>
    </lineage>
</organism>
<accession>A0ABW3HC13</accession>
<dbReference type="PANTHER" id="PTHR30143">
    <property type="entry name" value="ACID HYDRATASE"/>
    <property type="match status" value="1"/>
</dbReference>